<feature type="chain" id="PRO_5008069812" evidence="1">
    <location>
        <begin position="21"/>
        <end position="412"/>
    </location>
</feature>
<dbReference type="InterPro" id="IPR036278">
    <property type="entry name" value="Sialidase_sf"/>
</dbReference>
<dbReference type="Proteomes" id="UP000077628">
    <property type="component" value="Unassembled WGS sequence"/>
</dbReference>
<dbReference type="Gene3D" id="2.120.10.10">
    <property type="match status" value="2"/>
</dbReference>
<reference evidence="4" key="1">
    <citation type="submission" date="2016-03" db="EMBL/GenBank/DDBJ databases">
        <authorList>
            <person name="Heylen K."/>
            <person name="De Vos P."/>
            <person name="Vekeman B."/>
        </authorList>
    </citation>
    <scope>NUCLEOTIDE SEQUENCE [LARGE SCALE GENOMIC DNA]</scope>
    <source>
        <strain evidence="4">R-45383</strain>
    </source>
</reference>
<feature type="domain" description="Sialidase" evidence="2">
    <location>
        <begin position="88"/>
        <end position="262"/>
    </location>
</feature>
<evidence type="ECO:0000313" key="3">
    <source>
        <dbReference type="EMBL" id="OAI24261.1"/>
    </source>
</evidence>
<dbReference type="STRING" id="702114.A1355_20790"/>
<proteinExistence type="predicted"/>
<dbReference type="AlphaFoldDB" id="A0A177P232"/>
<keyword evidence="4" id="KW-1185">Reference proteome</keyword>
<comment type="caution">
    <text evidence="3">The sequence shown here is derived from an EMBL/GenBank/DDBJ whole genome shotgun (WGS) entry which is preliminary data.</text>
</comment>
<name>A0A177P232_9GAMM</name>
<gene>
    <name evidence="3" type="ORF">A1355_20790</name>
</gene>
<dbReference type="PROSITE" id="PS51257">
    <property type="entry name" value="PROKAR_LIPOPROTEIN"/>
    <property type="match status" value="1"/>
</dbReference>
<dbReference type="EMBL" id="LUUK01000050">
    <property type="protein sequence ID" value="OAI24261.1"/>
    <property type="molecule type" value="Genomic_DNA"/>
</dbReference>
<organism evidence="3 4">
    <name type="scientific">Methylomonas koyamae</name>
    <dbReference type="NCBI Taxonomy" id="702114"/>
    <lineage>
        <taxon>Bacteria</taxon>
        <taxon>Pseudomonadati</taxon>
        <taxon>Pseudomonadota</taxon>
        <taxon>Gammaproteobacteria</taxon>
        <taxon>Methylococcales</taxon>
        <taxon>Methylococcaceae</taxon>
        <taxon>Methylomonas</taxon>
    </lineage>
</organism>
<feature type="signal peptide" evidence="1">
    <location>
        <begin position="1"/>
        <end position="20"/>
    </location>
</feature>
<evidence type="ECO:0000256" key="1">
    <source>
        <dbReference type="SAM" id="SignalP"/>
    </source>
</evidence>
<dbReference type="InterPro" id="IPR011040">
    <property type="entry name" value="Sialidase"/>
</dbReference>
<sequence length="412" mass="43436">MPLGRLFRTAALLSAAVLTACDNASERDAGGVANVIGTAPEPVQIVDFAALGLQGLRSFDVQANGAKVHAAFIADGGDPRQPYIGYLHSEDGGRHWSAPVALAGQFQRPVESKTGNDIQVAASGDNVVLVWQVSGEIPGMGPLFVARSADGGQSWHAGANPTGSDIDQSHHDLAADAAGRFHLVWLDDRDENGYQGVRYARSDDTGLHWQAAQSVDDSSCSCCWNRIAAAPDGKIDILYRDMEPRDMALAQSADTGISWQRAATVGGFGWKFDGCPHNGGSLAYADDASRHALVWTGADQQVGLYHLQSADGGASWSAPHRLGDGMSPFHADLAAGAERLLAVWDALGPAGSKVYLAESADHGASWTPGRLLSAPAASAGFPRIVATGQDWLALWYEQQPGAAKQWRAALIH</sequence>
<dbReference type="OrthoDB" id="9764969at2"/>
<dbReference type="SUPFAM" id="SSF50939">
    <property type="entry name" value="Sialidases"/>
    <property type="match status" value="2"/>
</dbReference>
<evidence type="ECO:0000313" key="4">
    <source>
        <dbReference type="Proteomes" id="UP000077628"/>
    </source>
</evidence>
<keyword evidence="1" id="KW-0732">Signal</keyword>
<evidence type="ECO:0000259" key="2">
    <source>
        <dbReference type="Pfam" id="PF13088"/>
    </source>
</evidence>
<dbReference type="Pfam" id="PF13088">
    <property type="entry name" value="BNR_2"/>
    <property type="match status" value="1"/>
</dbReference>
<protein>
    <submittedName>
        <fullName evidence="3">Sialidase</fullName>
    </submittedName>
</protein>
<accession>A0A177P232</accession>
<dbReference type="CDD" id="cd15482">
    <property type="entry name" value="Sialidase_non-viral"/>
    <property type="match status" value="1"/>
</dbReference>
<dbReference type="RefSeq" id="WP_064025515.1">
    <property type="nucleotide sequence ID" value="NZ_LUUK01000050.1"/>
</dbReference>